<reference evidence="7" key="1">
    <citation type="submission" date="2024-07" db="EMBL/GenBank/DDBJ databases">
        <authorList>
            <person name="Yu S.T."/>
        </authorList>
    </citation>
    <scope>NUCLEOTIDE SEQUENCE</scope>
    <source>
        <strain evidence="7">R11</strain>
    </source>
</reference>
<feature type="transmembrane region" description="Helical" evidence="5">
    <location>
        <begin position="78"/>
        <end position="110"/>
    </location>
</feature>
<evidence type="ECO:0000256" key="3">
    <source>
        <dbReference type="ARBA" id="ARBA00022989"/>
    </source>
</evidence>
<sequence length="417" mass="46145">MREVREEPALRERLGKLRRDPVVVQTLRSAAAATIAYVIALRLSPEAAPLTAPLTALLVVQVTFYATLTNGIRRVNAVVAGVLVAIAFSLLVGLTWWSLALLIVASLAVGHLVRVNEYVPEVAISAMLVLGVTTVGDTAWARVLETLIGAVVGLGFNLLLAPPVWVDEAGESMGGLARRLRQLMLRIGEEAAGRPAFEEAAARLHEARRLDHDIIEVDAALRQAEDSLRLNPRVRDSVLHRVVLRTGLDTLEICTVVLRVLARSLTDLAKDREPEPLFAKETGAVLEQLLSEIADAVVSFSVLVTTHVSSNADAAESRLAAELRTAAGTRDKLALLLREEAERETQYWQLHGAVLTEVNRILDELDTEHRSRRLLEELDRVSQESRVRMPRLTRLRERMGVQEQLWRNRTGFGERSR</sequence>
<feature type="transmembrane region" description="Helical" evidence="5">
    <location>
        <begin position="122"/>
        <end position="140"/>
    </location>
</feature>
<dbReference type="EMBL" id="CP163432">
    <property type="protein sequence ID" value="XDQ15190.1"/>
    <property type="molecule type" value="Genomic_DNA"/>
</dbReference>
<keyword evidence="3 5" id="KW-1133">Transmembrane helix</keyword>
<dbReference type="InterPro" id="IPR049453">
    <property type="entry name" value="Memb_transporter_dom"/>
</dbReference>
<comment type="subcellular location">
    <subcellularLocation>
        <location evidence="1">Membrane</location>
        <topology evidence="1">Multi-pass membrane protein</topology>
    </subcellularLocation>
</comment>
<evidence type="ECO:0000256" key="4">
    <source>
        <dbReference type="ARBA" id="ARBA00023136"/>
    </source>
</evidence>
<feature type="transmembrane region" description="Helical" evidence="5">
    <location>
        <begin position="21"/>
        <end position="41"/>
    </location>
</feature>
<dbReference type="AlphaFoldDB" id="A0AB39N9Q1"/>
<proteinExistence type="predicted"/>
<accession>A0AB39N9Q1</accession>
<name>A0AB39N9Q1_9ACTN</name>
<feature type="domain" description="Integral membrane bound transporter" evidence="6">
    <location>
        <begin position="36"/>
        <end position="154"/>
    </location>
</feature>
<evidence type="ECO:0000256" key="2">
    <source>
        <dbReference type="ARBA" id="ARBA00022692"/>
    </source>
</evidence>
<organism evidence="7">
    <name type="scientific">Streptomyces sp. R11</name>
    <dbReference type="NCBI Taxonomy" id="3238625"/>
    <lineage>
        <taxon>Bacteria</taxon>
        <taxon>Bacillati</taxon>
        <taxon>Actinomycetota</taxon>
        <taxon>Actinomycetes</taxon>
        <taxon>Kitasatosporales</taxon>
        <taxon>Streptomycetaceae</taxon>
        <taxon>Streptomyces</taxon>
    </lineage>
</organism>
<dbReference type="GO" id="GO:0016020">
    <property type="term" value="C:membrane"/>
    <property type="evidence" value="ECO:0007669"/>
    <property type="project" value="UniProtKB-SubCell"/>
</dbReference>
<evidence type="ECO:0000313" key="7">
    <source>
        <dbReference type="EMBL" id="XDQ15190.1"/>
    </source>
</evidence>
<evidence type="ECO:0000259" key="6">
    <source>
        <dbReference type="Pfam" id="PF13515"/>
    </source>
</evidence>
<keyword evidence="4 5" id="KW-0472">Membrane</keyword>
<dbReference type="RefSeq" id="WP_369275130.1">
    <property type="nucleotide sequence ID" value="NZ_CP163432.1"/>
</dbReference>
<keyword evidence="2 5" id="KW-0812">Transmembrane</keyword>
<evidence type="ECO:0000256" key="5">
    <source>
        <dbReference type="SAM" id="Phobius"/>
    </source>
</evidence>
<dbReference type="Pfam" id="PF13515">
    <property type="entry name" value="FUSC_2"/>
    <property type="match status" value="1"/>
</dbReference>
<feature type="transmembrane region" description="Helical" evidence="5">
    <location>
        <begin position="147"/>
        <end position="166"/>
    </location>
</feature>
<gene>
    <name evidence="7" type="ORF">AB5J55_38850</name>
</gene>
<protein>
    <submittedName>
        <fullName evidence="7">FUSC family protein</fullName>
    </submittedName>
</protein>
<evidence type="ECO:0000256" key="1">
    <source>
        <dbReference type="ARBA" id="ARBA00004141"/>
    </source>
</evidence>
<feature type="transmembrane region" description="Helical" evidence="5">
    <location>
        <begin position="47"/>
        <end position="66"/>
    </location>
</feature>